<comment type="caution">
    <text evidence="3">The sequence shown here is derived from an EMBL/GenBank/DDBJ whole genome shotgun (WGS) entry which is preliminary data.</text>
</comment>
<evidence type="ECO:0000256" key="1">
    <source>
        <dbReference type="SAM" id="MobiDB-lite"/>
    </source>
</evidence>
<gene>
    <name evidence="3" type="ORF">B0A50_00338</name>
</gene>
<sequence>MTYYQSGIGTYDAGGLSNGVAAAFDMAVGSGLGHHIRDAYRFIMQTYREGDKICLFGFSRGAYTARCLAGMIHKVGLLPAHNQAQLAFAYEFYKDDTVEGWKMSGEFKRTFSIDVHFIGVFDSVASVGFIPRTLPLSSTPKNKPAYFRHAMALDERRAKFKVARYQRRDRIIDPAQQQHHHSLAAAHEQPEGPVRTFSADLGVDKLTPDDSNPYTAHETKPVQDTNILEVWFAGCHADVGGGAVGNDVRHKLSQIPLRWMLRQCFECDTGIMFHAHRLAEEGLDVHTLWPKYTRLERPKTEPPRAFVEKYEKGELGHIRRRKTALQPVPSSLPSPSPSPSPSREPQGKKREKEEYALKIWHDASQTQHADYWVPEQVEDFFDALQPMNDQLAVAPSWWILEYLPVEVKLQNAERNAWTTAWAMNMGMFRPVQESDPHLHWTVQERMDREGYQVRVRTNRDVEWRVVV</sequence>
<keyword evidence="4" id="KW-1185">Reference proteome</keyword>
<accession>A0A4U0UHY5</accession>
<dbReference type="OrthoDB" id="3162439at2759"/>
<feature type="compositionally biased region" description="Pro residues" evidence="1">
    <location>
        <begin position="330"/>
        <end position="342"/>
    </location>
</feature>
<dbReference type="EMBL" id="NAJL01000001">
    <property type="protein sequence ID" value="TKA34356.1"/>
    <property type="molecule type" value="Genomic_DNA"/>
</dbReference>
<dbReference type="InterPro" id="IPR018712">
    <property type="entry name" value="Tle1-like_cat"/>
</dbReference>
<reference evidence="3 4" key="1">
    <citation type="submission" date="2017-03" db="EMBL/GenBank/DDBJ databases">
        <title>Genomes of endolithic fungi from Antarctica.</title>
        <authorList>
            <person name="Coleine C."/>
            <person name="Masonjones S."/>
            <person name="Stajich J.E."/>
        </authorList>
    </citation>
    <scope>NUCLEOTIDE SEQUENCE [LARGE SCALE GENOMIC DNA]</scope>
    <source>
        <strain evidence="3 4">CCFEE 6315</strain>
    </source>
</reference>
<feature type="domain" description="T6SS Phospholipase effector Tle1-like catalytic" evidence="2">
    <location>
        <begin position="1"/>
        <end position="263"/>
    </location>
</feature>
<dbReference type="Pfam" id="PF09994">
    <property type="entry name" value="T6SS_Tle1-like_cat"/>
    <property type="match status" value="1"/>
</dbReference>
<organism evidence="3 4">
    <name type="scientific">Salinomyces thailandicus</name>
    <dbReference type="NCBI Taxonomy" id="706561"/>
    <lineage>
        <taxon>Eukaryota</taxon>
        <taxon>Fungi</taxon>
        <taxon>Dikarya</taxon>
        <taxon>Ascomycota</taxon>
        <taxon>Pezizomycotina</taxon>
        <taxon>Dothideomycetes</taxon>
        <taxon>Dothideomycetidae</taxon>
        <taxon>Mycosphaerellales</taxon>
        <taxon>Teratosphaeriaceae</taxon>
        <taxon>Salinomyces</taxon>
    </lineage>
</organism>
<dbReference type="PANTHER" id="PTHR33840">
    <property type="match status" value="1"/>
</dbReference>
<name>A0A4U0UHY5_9PEZI</name>
<dbReference type="AlphaFoldDB" id="A0A4U0UHY5"/>
<evidence type="ECO:0000313" key="4">
    <source>
        <dbReference type="Proteomes" id="UP000308549"/>
    </source>
</evidence>
<evidence type="ECO:0000313" key="3">
    <source>
        <dbReference type="EMBL" id="TKA34356.1"/>
    </source>
</evidence>
<evidence type="ECO:0000259" key="2">
    <source>
        <dbReference type="Pfam" id="PF09994"/>
    </source>
</evidence>
<proteinExistence type="predicted"/>
<feature type="region of interest" description="Disordered" evidence="1">
    <location>
        <begin position="321"/>
        <end position="352"/>
    </location>
</feature>
<protein>
    <recommendedName>
        <fullName evidence="2">T6SS Phospholipase effector Tle1-like catalytic domain-containing protein</fullName>
    </recommendedName>
</protein>
<dbReference type="PANTHER" id="PTHR33840:SF1">
    <property type="entry name" value="TLE1 PHOSPHOLIPASE DOMAIN-CONTAINING PROTEIN"/>
    <property type="match status" value="1"/>
</dbReference>
<dbReference type="Proteomes" id="UP000308549">
    <property type="component" value="Unassembled WGS sequence"/>
</dbReference>